<name>A0A2N0NTB7_9GLOM</name>
<accession>A0A2N0NTB7</accession>
<dbReference type="InterPro" id="IPR013087">
    <property type="entry name" value="Znf_C2H2_type"/>
</dbReference>
<dbReference type="PROSITE" id="PS50157">
    <property type="entry name" value="ZINC_FINGER_C2H2_2"/>
    <property type="match status" value="1"/>
</dbReference>
<dbReference type="VEuPathDB" id="FungiDB:FUN_020187"/>
<keyword evidence="1" id="KW-0863">Zinc-finger</keyword>
<reference evidence="4 5" key="2">
    <citation type="submission" date="2017-09" db="EMBL/GenBank/DDBJ databases">
        <title>Extensive intraspecific genome diversity in a model arbuscular mycorrhizal fungus.</title>
        <authorList>
            <person name="Chen E.C."/>
            <person name="Morin E."/>
            <person name="Beaudet D."/>
            <person name="Noel J."/>
            <person name="Ndikumana S."/>
            <person name="Charron P."/>
            <person name="St-Onge C."/>
            <person name="Giorgi J."/>
            <person name="Grigoriev I.V."/>
            <person name="Roux C."/>
            <person name="Martin F.M."/>
            <person name="Corradi N."/>
        </authorList>
    </citation>
    <scope>NUCLEOTIDE SEQUENCE [LARGE SCALE GENOMIC DNA]</scope>
    <source>
        <strain evidence="4 5">A5</strain>
    </source>
</reference>
<feature type="domain" description="C2H2-type" evidence="3">
    <location>
        <begin position="2"/>
        <end position="31"/>
    </location>
</feature>
<dbReference type="VEuPathDB" id="FungiDB:RhiirA1_387897"/>
<protein>
    <recommendedName>
        <fullName evidence="3">C2H2-type domain-containing protein</fullName>
    </recommendedName>
</protein>
<sequence length="699" mass="81461">MFTCLYQHCGVTFSRHATLCEHTKSHKGQAYWEILTDTSSNFNNLRENNITDQFNFIEFEQDVNNESDEQIENNDNEEQGDSDEQVENSDSDNNVNDNDNSFMMMSQLKEILTNESTQNTPKFPDAAYTEFMELASIHKFSDSAGNDVLKWVRKYHLQENIVLPTNMAQGREFINSMNIDHLLYLKTKVLTYEDEEYYLHYQPIFDAIKELLSNSDILKNCQWDFSPEYIINDNGQNERVLSIILYSDATTLDHLGFLPKLKQLHNRKNNKDNFVLAKRMLYQHCFDIMTQPIYEKLENNGLDMILDNQIIWAFPFLSEFIGDLPEDAALTLTYASSRIKNPQYMHFVLNNDLCHEFSIYPMQNIFWKFRELNIYNATVPDQGIDEFDRRLAEIPRFPELKTFKNGLGNIAHFTASEFRSMMKQLIFVIDGLIIAKHKPSLSLIQANRAPNGSALQAKQHDLNLTNLFVSWNRMYIFSRKETFTDSELNNFQEMIINWATKFINLFIPIASTEMKYPKLHNWCCHIVDIIRTYGAVRRDSILNYLQRIATSSFIKKHHHRTSILGGLESSFTISNFDRFINEYKAANFLVPEVERAFDVLIDSLNQYFDLIEDITEDDVETTLVKWYTNALIGGIDIVRAKSNYYNTPAFSNIAVNMNEEEVETYNTFKGACFAKILMLFSLKIPGHEEQELALVQLMV</sequence>
<evidence type="ECO:0000313" key="4">
    <source>
        <dbReference type="EMBL" id="PKB97811.1"/>
    </source>
</evidence>
<dbReference type="Proteomes" id="UP000232722">
    <property type="component" value="Unassembled WGS sequence"/>
</dbReference>
<dbReference type="EMBL" id="LLXJ01002974">
    <property type="protein sequence ID" value="PKB97811.1"/>
    <property type="molecule type" value="Genomic_DNA"/>
</dbReference>
<keyword evidence="1" id="KW-0862">Zinc</keyword>
<gene>
    <name evidence="4" type="ORF">RhiirA5_432460</name>
</gene>
<comment type="caution">
    <text evidence="4">The sequence shown here is derived from an EMBL/GenBank/DDBJ whole genome shotgun (WGS) entry which is preliminary data.</text>
</comment>
<dbReference type="VEuPathDB" id="FungiDB:RhiirFUN_007109"/>
<evidence type="ECO:0000313" key="5">
    <source>
        <dbReference type="Proteomes" id="UP000232722"/>
    </source>
</evidence>
<dbReference type="PROSITE" id="PS00028">
    <property type="entry name" value="ZINC_FINGER_C2H2_1"/>
    <property type="match status" value="1"/>
</dbReference>
<evidence type="ECO:0000256" key="2">
    <source>
        <dbReference type="SAM" id="MobiDB-lite"/>
    </source>
</evidence>
<evidence type="ECO:0000259" key="3">
    <source>
        <dbReference type="PROSITE" id="PS50157"/>
    </source>
</evidence>
<feature type="region of interest" description="Disordered" evidence="2">
    <location>
        <begin position="67"/>
        <end position="100"/>
    </location>
</feature>
<dbReference type="VEuPathDB" id="FungiDB:FUN_013422"/>
<dbReference type="VEuPathDB" id="FungiDB:RhiirFUN_011371"/>
<dbReference type="AlphaFoldDB" id="A0A2N0NTB7"/>
<organism evidence="4 5">
    <name type="scientific">Rhizophagus irregularis</name>
    <dbReference type="NCBI Taxonomy" id="588596"/>
    <lineage>
        <taxon>Eukaryota</taxon>
        <taxon>Fungi</taxon>
        <taxon>Fungi incertae sedis</taxon>
        <taxon>Mucoromycota</taxon>
        <taxon>Glomeromycotina</taxon>
        <taxon>Glomeromycetes</taxon>
        <taxon>Glomerales</taxon>
        <taxon>Glomeraceae</taxon>
        <taxon>Rhizophagus</taxon>
    </lineage>
</organism>
<feature type="compositionally biased region" description="Low complexity" evidence="2">
    <location>
        <begin position="91"/>
        <end position="100"/>
    </location>
</feature>
<dbReference type="GO" id="GO:0008270">
    <property type="term" value="F:zinc ion binding"/>
    <property type="evidence" value="ECO:0007669"/>
    <property type="project" value="UniProtKB-KW"/>
</dbReference>
<keyword evidence="1" id="KW-0479">Metal-binding</keyword>
<feature type="compositionally biased region" description="Acidic residues" evidence="2">
    <location>
        <begin position="67"/>
        <end position="90"/>
    </location>
</feature>
<reference evidence="4 5" key="1">
    <citation type="submission" date="2016-04" db="EMBL/GenBank/DDBJ databases">
        <title>Genome analyses suggest a sexual origin of heterokaryosis in a supposedly ancient asexual fungus.</title>
        <authorList>
            <person name="Ropars J."/>
            <person name="Sedzielewska K."/>
            <person name="Noel J."/>
            <person name="Charron P."/>
            <person name="Farinelli L."/>
            <person name="Marton T."/>
            <person name="Kruger M."/>
            <person name="Pelin A."/>
            <person name="Brachmann A."/>
            <person name="Corradi N."/>
        </authorList>
    </citation>
    <scope>NUCLEOTIDE SEQUENCE [LARGE SCALE GENOMIC DNA]</scope>
    <source>
        <strain evidence="4 5">A5</strain>
    </source>
</reference>
<proteinExistence type="predicted"/>
<evidence type="ECO:0000256" key="1">
    <source>
        <dbReference type="PROSITE-ProRule" id="PRU00042"/>
    </source>
</evidence>